<dbReference type="CDD" id="cd14723">
    <property type="entry name" value="ZIP_Ppr1"/>
    <property type="match status" value="1"/>
</dbReference>
<evidence type="ECO:0000256" key="4">
    <source>
        <dbReference type="ARBA" id="ARBA00023015"/>
    </source>
</evidence>
<feature type="compositionally biased region" description="Basic and acidic residues" evidence="8">
    <location>
        <begin position="125"/>
        <end position="135"/>
    </location>
</feature>
<protein>
    <recommendedName>
        <fullName evidence="9">Zn(2)-C6 fungal-type domain-containing protein</fullName>
    </recommendedName>
</protein>
<evidence type="ECO:0000256" key="3">
    <source>
        <dbReference type="ARBA" id="ARBA00022833"/>
    </source>
</evidence>
<evidence type="ECO:0000256" key="2">
    <source>
        <dbReference type="ARBA" id="ARBA00022723"/>
    </source>
</evidence>
<keyword evidence="6" id="KW-0804">Transcription</keyword>
<reference evidence="10" key="2">
    <citation type="journal article" date="2023" name="IMA Fungus">
        <title>Comparative genomic study of the Penicillium genus elucidates a diverse pangenome and 15 lateral gene transfer events.</title>
        <authorList>
            <person name="Petersen C."/>
            <person name="Sorensen T."/>
            <person name="Nielsen M.R."/>
            <person name="Sondergaard T.E."/>
            <person name="Sorensen J.L."/>
            <person name="Fitzpatrick D.A."/>
            <person name="Frisvad J.C."/>
            <person name="Nielsen K.L."/>
        </authorList>
    </citation>
    <scope>NUCLEOTIDE SEQUENCE</scope>
    <source>
        <strain evidence="10">IBT 29864</strain>
    </source>
</reference>
<dbReference type="SMART" id="SM00066">
    <property type="entry name" value="GAL4"/>
    <property type="match status" value="1"/>
</dbReference>
<dbReference type="SUPFAM" id="SSF57701">
    <property type="entry name" value="Zn2/Cys6 DNA-binding domain"/>
    <property type="match status" value="1"/>
</dbReference>
<evidence type="ECO:0000256" key="5">
    <source>
        <dbReference type="ARBA" id="ARBA00023125"/>
    </source>
</evidence>
<dbReference type="GO" id="GO:0043565">
    <property type="term" value="F:sequence-specific DNA binding"/>
    <property type="evidence" value="ECO:0007669"/>
    <property type="project" value="TreeGrafter"/>
</dbReference>
<sequence>MLNHTTPATQQRNATSEPSFQSFRNVSACNRCRLRKHRCDQRLPRCEPCEKAGTRCVGYDPLTKREVPRSYVCFLESQVKYLKQILIDHGIEFKCAMPFDEKEPSRTDAVKHTLPRRDEFPSERAGIDARIEQRTENPSLKRKLSSPADNILPPRQLKRVLQLNLILKDLLTDSYASYHCDKEHVQPPPQKPVSTRAVQGISIPHEPWSTPELSDGHASSDSSSGSPESLLHFDDAPSVQDTPALSDDLQFKGPSTPESYCTADLNTMNINTDALGSRPLINTSSRDFSQDVSEKQFAPLEPKEMQASSEIGFDFTSGLDQKQNTQPTYDLLDEFLIGWDEDRLGID</sequence>
<dbReference type="EMBL" id="JAPZBS010000001">
    <property type="protein sequence ID" value="KAJ5390265.1"/>
    <property type="molecule type" value="Genomic_DNA"/>
</dbReference>
<evidence type="ECO:0000256" key="1">
    <source>
        <dbReference type="ARBA" id="ARBA00004123"/>
    </source>
</evidence>
<keyword evidence="11" id="KW-1185">Reference proteome</keyword>
<feature type="domain" description="Zn(2)-C6 fungal-type" evidence="9">
    <location>
        <begin position="28"/>
        <end position="57"/>
    </location>
</feature>
<comment type="subcellular location">
    <subcellularLocation>
        <location evidence="1">Nucleus</location>
    </subcellularLocation>
</comment>
<dbReference type="Proteomes" id="UP001147782">
    <property type="component" value="Unassembled WGS sequence"/>
</dbReference>
<feature type="compositionally biased region" description="Low complexity" evidence="8">
    <location>
        <begin position="212"/>
        <end position="230"/>
    </location>
</feature>
<accession>A0A9W9VW32</accession>
<comment type="caution">
    <text evidence="10">The sequence shown here is derived from an EMBL/GenBank/DDBJ whole genome shotgun (WGS) entry which is preliminary data.</text>
</comment>
<evidence type="ECO:0000313" key="11">
    <source>
        <dbReference type="Proteomes" id="UP001147782"/>
    </source>
</evidence>
<evidence type="ECO:0000256" key="6">
    <source>
        <dbReference type="ARBA" id="ARBA00023163"/>
    </source>
</evidence>
<dbReference type="RefSeq" id="XP_056560993.1">
    <property type="nucleotide sequence ID" value="XM_056694264.1"/>
</dbReference>
<dbReference type="GO" id="GO:0000981">
    <property type="term" value="F:DNA-binding transcription factor activity, RNA polymerase II-specific"/>
    <property type="evidence" value="ECO:0007669"/>
    <property type="project" value="InterPro"/>
</dbReference>
<dbReference type="CDD" id="cd00067">
    <property type="entry name" value="GAL4"/>
    <property type="match status" value="1"/>
</dbReference>
<evidence type="ECO:0000259" key="9">
    <source>
        <dbReference type="PROSITE" id="PS50048"/>
    </source>
</evidence>
<feature type="region of interest" description="Disordered" evidence="8">
    <location>
        <begin position="204"/>
        <end position="258"/>
    </location>
</feature>
<organism evidence="10 11">
    <name type="scientific">Penicillium cataractarum</name>
    <dbReference type="NCBI Taxonomy" id="2100454"/>
    <lineage>
        <taxon>Eukaryota</taxon>
        <taxon>Fungi</taxon>
        <taxon>Dikarya</taxon>
        <taxon>Ascomycota</taxon>
        <taxon>Pezizomycotina</taxon>
        <taxon>Eurotiomycetes</taxon>
        <taxon>Eurotiomycetidae</taxon>
        <taxon>Eurotiales</taxon>
        <taxon>Aspergillaceae</taxon>
        <taxon>Penicillium</taxon>
    </lineage>
</organism>
<dbReference type="GO" id="GO:0005634">
    <property type="term" value="C:nucleus"/>
    <property type="evidence" value="ECO:0007669"/>
    <property type="project" value="UniProtKB-SubCell"/>
</dbReference>
<dbReference type="PROSITE" id="PS50048">
    <property type="entry name" value="ZN2_CY6_FUNGAL_2"/>
    <property type="match status" value="1"/>
</dbReference>
<keyword evidence="4" id="KW-0805">Transcription regulation</keyword>
<dbReference type="GeneID" id="81433441"/>
<dbReference type="Pfam" id="PF00172">
    <property type="entry name" value="Zn_clus"/>
    <property type="match status" value="1"/>
</dbReference>
<evidence type="ECO:0000256" key="8">
    <source>
        <dbReference type="SAM" id="MobiDB-lite"/>
    </source>
</evidence>
<dbReference type="PANTHER" id="PTHR47782">
    <property type="entry name" value="ZN(II)2CYS6 TRANSCRIPTION FACTOR (EUROFUNG)-RELATED"/>
    <property type="match status" value="1"/>
</dbReference>
<gene>
    <name evidence="10" type="ORF">N7496_001333</name>
</gene>
<dbReference type="PROSITE" id="PS00463">
    <property type="entry name" value="ZN2_CY6_FUNGAL_1"/>
    <property type="match status" value="1"/>
</dbReference>
<reference evidence="10" key="1">
    <citation type="submission" date="2022-11" db="EMBL/GenBank/DDBJ databases">
        <authorList>
            <person name="Petersen C."/>
        </authorList>
    </citation>
    <scope>NUCLEOTIDE SEQUENCE</scope>
    <source>
        <strain evidence="10">IBT 29864</strain>
    </source>
</reference>
<feature type="region of interest" description="Disordered" evidence="8">
    <location>
        <begin position="125"/>
        <end position="151"/>
    </location>
</feature>
<dbReference type="InterPro" id="IPR036864">
    <property type="entry name" value="Zn2-C6_fun-type_DNA-bd_sf"/>
</dbReference>
<dbReference type="FunFam" id="4.10.240.10:FF:000006">
    <property type="entry name" value="Positive regulator of purine utilization"/>
    <property type="match status" value="1"/>
</dbReference>
<dbReference type="InterPro" id="IPR052202">
    <property type="entry name" value="Yeast_MetPath_Reg"/>
</dbReference>
<keyword evidence="5" id="KW-0238">DNA-binding</keyword>
<keyword evidence="2" id="KW-0479">Metal-binding</keyword>
<dbReference type="AlphaFoldDB" id="A0A9W9VW32"/>
<name>A0A9W9VW32_9EURO</name>
<keyword evidence="3" id="KW-0862">Zinc</keyword>
<proteinExistence type="predicted"/>
<evidence type="ECO:0000256" key="7">
    <source>
        <dbReference type="ARBA" id="ARBA00023242"/>
    </source>
</evidence>
<keyword evidence="7" id="KW-0539">Nucleus</keyword>
<dbReference type="GO" id="GO:0045944">
    <property type="term" value="P:positive regulation of transcription by RNA polymerase II"/>
    <property type="evidence" value="ECO:0007669"/>
    <property type="project" value="TreeGrafter"/>
</dbReference>
<dbReference type="Gene3D" id="4.10.240.10">
    <property type="entry name" value="Zn(2)-C6 fungal-type DNA-binding domain"/>
    <property type="match status" value="1"/>
</dbReference>
<evidence type="ECO:0000313" key="10">
    <source>
        <dbReference type="EMBL" id="KAJ5390265.1"/>
    </source>
</evidence>
<dbReference type="OrthoDB" id="2399539at2759"/>
<dbReference type="PANTHER" id="PTHR47782:SF1">
    <property type="entry name" value="PYRIMIDINE PATHWAY REGULATORY PROTEIN 1"/>
    <property type="match status" value="1"/>
</dbReference>
<dbReference type="InterPro" id="IPR001138">
    <property type="entry name" value="Zn2Cys6_DnaBD"/>
</dbReference>
<dbReference type="GO" id="GO:0008270">
    <property type="term" value="F:zinc ion binding"/>
    <property type="evidence" value="ECO:0007669"/>
    <property type="project" value="InterPro"/>
</dbReference>